<dbReference type="AlphaFoldDB" id="A0AAD7HM39"/>
<reference evidence="2" key="1">
    <citation type="submission" date="2023-03" db="EMBL/GenBank/DDBJ databases">
        <title>Massive genome expansion in bonnet fungi (Mycena s.s.) driven by repeated elements and novel gene families across ecological guilds.</title>
        <authorList>
            <consortium name="Lawrence Berkeley National Laboratory"/>
            <person name="Harder C.B."/>
            <person name="Miyauchi S."/>
            <person name="Viragh M."/>
            <person name="Kuo A."/>
            <person name="Thoen E."/>
            <person name="Andreopoulos B."/>
            <person name="Lu D."/>
            <person name="Skrede I."/>
            <person name="Drula E."/>
            <person name="Henrissat B."/>
            <person name="Morin E."/>
            <person name="Kohler A."/>
            <person name="Barry K."/>
            <person name="LaButti K."/>
            <person name="Morin E."/>
            <person name="Salamov A."/>
            <person name="Lipzen A."/>
            <person name="Mereny Z."/>
            <person name="Hegedus B."/>
            <person name="Baldrian P."/>
            <person name="Stursova M."/>
            <person name="Weitz H."/>
            <person name="Taylor A."/>
            <person name="Grigoriev I.V."/>
            <person name="Nagy L.G."/>
            <person name="Martin F."/>
            <person name="Kauserud H."/>
        </authorList>
    </citation>
    <scope>NUCLEOTIDE SEQUENCE</scope>
    <source>
        <strain evidence="2">CBHHK182m</strain>
    </source>
</reference>
<evidence type="ECO:0000313" key="2">
    <source>
        <dbReference type="EMBL" id="KAJ7723897.1"/>
    </source>
</evidence>
<feature type="domain" description="Ubiquitin-like" evidence="1">
    <location>
        <begin position="212"/>
        <end position="292"/>
    </location>
</feature>
<dbReference type="InterPro" id="IPR054464">
    <property type="entry name" value="ULD_fung"/>
</dbReference>
<evidence type="ECO:0000313" key="3">
    <source>
        <dbReference type="Proteomes" id="UP001215598"/>
    </source>
</evidence>
<organism evidence="2 3">
    <name type="scientific">Mycena metata</name>
    <dbReference type="NCBI Taxonomy" id="1033252"/>
    <lineage>
        <taxon>Eukaryota</taxon>
        <taxon>Fungi</taxon>
        <taxon>Dikarya</taxon>
        <taxon>Basidiomycota</taxon>
        <taxon>Agaricomycotina</taxon>
        <taxon>Agaricomycetes</taxon>
        <taxon>Agaricomycetidae</taxon>
        <taxon>Agaricales</taxon>
        <taxon>Marasmiineae</taxon>
        <taxon>Mycenaceae</taxon>
        <taxon>Mycena</taxon>
    </lineage>
</organism>
<dbReference type="Pfam" id="PF22893">
    <property type="entry name" value="ULD_2"/>
    <property type="match status" value="1"/>
</dbReference>
<proteinExistence type="predicted"/>
<gene>
    <name evidence="2" type="ORF">B0H16DRAFT_330271</name>
</gene>
<dbReference type="Proteomes" id="UP001215598">
    <property type="component" value="Unassembled WGS sequence"/>
</dbReference>
<evidence type="ECO:0000259" key="1">
    <source>
        <dbReference type="Pfam" id="PF22893"/>
    </source>
</evidence>
<comment type="caution">
    <text evidence="2">The sequence shown here is derived from an EMBL/GenBank/DDBJ whole genome shotgun (WGS) entry which is preliminary data.</text>
</comment>
<dbReference type="EMBL" id="JARKIB010000207">
    <property type="protein sequence ID" value="KAJ7723897.1"/>
    <property type="molecule type" value="Genomic_DNA"/>
</dbReference>
<keyword evidence="3" id="KW-1185">Reference proteome</keyword>
<name>A0AAD7HM39_9AGAR</name>
<accession>A0AAD7HM39</accession>
<protein>
    <recommendedName>
        <fullName evidence="1">Ubiquitin-like domain-containing protein</fullName>
    </recommendedName>
</protein>
<sequence>MACAFTYGSFGDIVETARIAKRIIDVLRSGRASYERQKVISALKGIHDDVATLSTFLDLNASSPHVSYIAGRLAAELTACHSLMQRLFAKMNRDNSVMGRILMALSQETELISWRVEISERRDALHVLLDLLSSSLSLDVKSQVLQVGSEVHNVDAHVQNIAAEVRSSRALTIWGIAASHRLVRHVSSVGSQVQQVHRLIQKISPRDILDPVFFLTDPLGRTITIQLSYCDGFNDLDRILKAHLYNRPQAGSRYVERGDYNVVSPSGVVIRPFDLAAKLRAGIRFDISIVKRRRDRPTPRKCPQCNHPNQGSRNNGWIHCSTVTCGQKYQITTTKARVAKVETFSPQTFPQDQDNLMEFFRLVQIEAVYVSTGVFSTIIDPSKHVFSCRSGCSCTASRRESSSR</sequence>